<dbReference type="GO" id="GO:0003700">
    <property type="term" value="F:DNA-binding transcription factor activity"/>
    <property type="evidence" value="ECO:0007669"/>
    <property type="project" value="InterPro"/>
</dbReference>
<sequence length="276" mass="30689">MLNSVVQAATGGGGTMETVRMLNAGRFVSRGRGRHGTRVIDSYELIYVDAGKLEMFEAGRTFRLSAGEWLLLRPGRRHGGLAAYEPQLVFYWGHFVPRGAEGGARLEAMPSSGRSGRPGRFGEYYRLLLSELRESGPGPGADLLAELLLLEAGRRSEGKEEKAASGLAERARTHIRLHFDESLSTALLAEELQCSADYLNRLCRRSWGCTVTEEINRVRLAHACRLLLAGKLNVKEVAYESGFNDLAYFRRRFRALYGQTPAEYRKAHSLGHVNTE</sequence>
<keyword evidence="6" id="KW-1185">Reference proteome</keyword>
<dbReference type="PANTHER" id="PTHR43280">
    <property type="entry name" value="ARAC-FAMILY TRANSCRIPTIONAL REGULATOR"/>
    <property type="match status" value="1"/>
</dbReference>
<evidence type="ECO:0000259" key="4">
    <source>
        <dbReference type="PROSITE" id="PS01124"/>
    </source>
</evidence>
<dbReference type="AlphaFoldDB" id="A0A844FYP0"/>
<dbReference type="PRINTS" id="PR00032">
    <property type="entry name" value="HTHARAC"/>
</dbReference>
<dbReference type="Proteomes" id="UP000435649">
    <property type="component" value="Unassembled WGS sequence"/>
</dbReference>
<evidence type="ECO:0000256" key="3">
    <source>
        <dbReference type="ARBA" id="ARBA00023163"/>
    </source>
</evidence>
<feature type="domain" description="HTH araC/xylS-type" evidence="4">
    <location>
        <begin position="169"/>
        <end position="267"/>
    </location>
</feature>
<dbReference type="SUPFAM" id="SSF46689">
    <property type="entry name" value="Homeodomain-like"/>
    <property type="match status" value="1"/>
</dbReference>
<evidence type="ECO:0000313" key="5">
    <source>
        <dbReference type="EMBL" id="MST95561.1"/>
    </source>
</evidence>
<evidence type="ECO:0000256" key="2">
    <source>
        <dbReference type="ARBA" id="ARBA00023125"/>
    </source>
</evidence>
<dbReference type="InterPro" id="IPR018062">
    <property type="entry name" value="HTH_AraC-typ_CS"/>
</dbReference>
<reference evidence="5 6" key="1">
    <citation type="submission" date="2019-08" db="EMBL/GenBank/DDBJ databases">
        <title>In-depth cultivation of the pig gut microbiome towards novel bacterial diversity and tailored functional studies.</title>
        <authorList>
            <person name="Wylensek D."/>
            <person name="Hitch T.C.A."/>
            <person name="Clavel T."/>
        </authorList>
    </citation>
    <scope>NUCLEOTIDE SEQUENCE [LARGE SCALE GENOMIC DNA]</scope>
    <source>
        <strain evidence="5 6">BBE-744-WT-12</strain>
    </source>
</reference>
<dbReference type="Gene3D" id="1.10.10.60">
    <property type="entry name" value="Homeodomain-like"/>
    <property type="match status" value="1"/>
</dbReference>
<name>A0A844FYP0_9BACT</name>
<dbReference type="InterPro" id="IPR018060">
    <property type="entry name" value="HTH_AraC"/>
</dbReference>
<keyword evidence="1" id="KW-0805">Transcription regulation</keyword>
<proteinExistence type="predicted"/>
<dbReference type="InterPro" id="IPR009057">
    <property type="entry name" value="Homeodomain-like_sf"/>
</dbReference>
<dbReference type="PANTHER" id="PTHR43280:SF2">
    <property type="entry name" value="HTH-TYPE TRANSCRIPTIONAL REGULATOR EXSA"/>
    <property type="match status" value="1"/>
</dbReference>
<dbReference type="Pfam" id="PF02311">
    <property type="entry name" value="AraC_binding"/>
    <property type="match status" value="1"/>
</dbReference>
<dbReference type="InterPro" id="IPR003313">
    <property type="entry name" value="AraC-bd"/>
</dbReference>
<protein>
    <submittedName>
        <fullName evidence="5">AraC family transcriptional regulator</fullName>
    </submittedName>
</protein>
<dbReference type="GO" id="GO:0043565">
    <property type="term" value="F:sequence-specific DNA binding"/>
    <property type="evidence" value="ECO:0007669"/>
    <property type="project" value="InterPro"/>
</dbReference>
<accession>A0A844FYP0</accession>
<dbReference type="SUPFAM" id="SSF51215">
    <property type="entry name" value="Regulatory protein AraC"/>
    <property type="match status" value="1"/>
</dbReference>
<comment type="caution">
    <text evidence="5">The sequence shown here is derived from an EMBL/GenBank/DDBJ whole genome shotgun (WGS) entry which is preliminary data.</text>
</comment>
<organism evidence="5 6">
    <name type="scientific">Victivallis lenta</name>
    <dbReference type="NCBI Taxonomy" id="2606640"/>
    <lineage>
        <taxon>Bacteria</taxon>
        <taxon>Pseudomonadati</taxon>
        <taxon>Lentisphaerota</taxon>
        <taxon>Lentisphaeria</taxon>
        <taxon>Victivallales</taxon>
        <taxon>Victivallaceae</taxon>
        <taxon>Victivallis</taxon>
    </lineage>
</organism>
<dbReference type="Pfam" id="PF12833">
    <property type="entry name" value="HTH_18"/>
    <property type="match status" value="1"/>
</dbReference>
<keyword evidence="2" id="KW-0238">DNA-binding</keyword>
<dbReference type="InterPro" id="IPR020449">
    <property type="entry name" value="Tscrpt_reg_AraC-type_HTH"/>
</dbReference>
<dbReference type="SMART" id="SM00342">
    <property type="entry name" value="HTH_ARAC"/>
    <property type="match status" value="1"/>
</dbReference>
<dbReference type="EMBL" id="VUNS01000001">
    <property type="protein sequence ID" value="MST95561.1"/>
    <property type="molecule type" value="Genomic_DNA"/>
</dbReference>
<keyword evidence="3" id="KW-0804">Transcription</keyword>
<dbReference type="PROSITE" id="PS01124">
    <property type="entry name" value="HTH_ARAC_FAMILY_2"/>
    <property type="match status" value="1"/>
</dbReference>
<evidence type="ECO:0000256" key="1">
    <source>
        <dbReference type="ARBA" id="ARBA00023015"/>
    </source>
</evidence>
<evidence type="ECO:0000313" key="6">
    <source>
        <dbReference type="Proteomes" id="UP000435649"/>
    </source>
</evidence>
<dbReference type="InterPro" id="IPR037923">
    <property type="entry name" value="HTH-like"/>
</dbReference>
<gene>
    <name evidence="5" type="ORF">FYJ85_00670</name>
</gene>
<dbReference type="PROSITE" id="PS00041">
    <property type="entry name" value="HTH_ARAC_FAMILY_1"/>
    <property type="match status" value="1"/>
</dbReference>